<evidence type="ECO:0000256" key="8">
    <source>
        <dbReference type="ARBA" id="ARBA00022777"/>
    </source>
</evidence>
<dbReference type="InterPro" id="IPR004701">
    <property type="entry name" value="PTS_EIIA_man-typ"/>
</dbReference>
<dbReference type="Proteomes" id="UP001500171">
    <property type="component" value="Unassembled WGS sequence"/>
</dbReference>
<protein>
    <submittedName>
        <fullName evidence="10">Mannose/fructose/sorbose PTS transporter subunit IIA</fullName>
    </submittedName>
</protein>
<feature type="domain" description="PTS EIIA type-4" evidence="9">
    <location>
        <begin position="1"/>
        <end position="121"/>
    </location>
</feature>
<sequence>MTKVIMCGHGQLAHSMKESIEMVYGDVNYLLPISFEKLEGRDDLERKMRSLINPQDHVLIVVDLFGGSPFNAASSIALTTPDVEVIAGMSLPLCLELVDNRETLALPELVEHLVDVGMQCVKKLNKTVISETEEDFL</sequence>
<dbReference type="PANTHER" id="PTHR33799">
    <property type="entry name" value="PTS PERMEASE-RELATED-RELATED"/>
    <property type="match status" value="1"/>
</dbReference>
<gene>
    <name evidence="10" type="ORF">GCM10023211_14110</name>
</gene>
<evidence type="ECO:0000256" key="3">
    <source>
        <dbReference type="ARBA" id="ARBA00022490"/>
    </source>
</evidence>
<keyword evidence="2" id="KW-0813">Transport</keyword>
<keyword evidence="5" id="KW-0762">Sugar transport</keyword>
<evidence type="ECO:0000313" key="10">
    <source>
        <dbReference type="EMBL" id="GAA5110089.1"/>
    </source>
</evidence>
<organism evidence="10 11">
    <name type="scientific">Orbus sasakiae</name>
    <dbReference type="NCBI Taxonomy" id="1078475"/>
    <lineage>
        <taxon>Bacteria</taxon>
        <taxon>Pseudomonadati</taxon>
        <taxon>Pseudomonadota</taxon>
        <taxon>Gammaproteobacteria</taxon>
        <taxon>Orbales</taxon>
        <taxon>Orbaceae</taxon>
        <taxon>Orbus</taxon>
    </lineage>
</organism>
<dbReference type="Pfam" id="PF03610">
    <property type="entry name" value="EIIA-man"/>
    <property type="match status" value="1"/>
</dbReference>
<evidence type="ECO:0000256" key="7">
    <source>
        <dbReference type="ARBA" id="ARBA00022683"/>
    </source>
</evidence>
<evidence type="ECO:0000313" key="11">
    <source>
        <dbReference type="Proteomes" id="UP001500171"/>
    </source>
</evidence>
<evidence type="ECO:0000256" key="5">
    <source>
        <dbReference type="ARBA" id="ARBA00022597"/>
    </source>
</evidence>
<evidence type="ECO:0000256" key="1">
    <source>
        <dbReference type="ARBA" id="ARBA00004496"/>
    </source>
</evidence>
<keyword evidence="3" id="KW-0963">Cytoplasm</keyword>
<evidence type="ECO:0000256" key="4">
    <source>
        <dbReference type="ARBA" id="ARBA00022553"/>
    </source>
</evidence>
<keyword evidence="6" id="KW-0808">Transferase</keyword>
<dbReference type="InterPro" id="IPR033887">
    <property type="entry name" value="PTS_IIA_man"/>
</dbReference>
<reference evidence="11" key="1">
    <citation type="journal article" date="2019" name="Int. J. Syst. Evol. Microbiol.">
        <title>The Global Catalogue of Microorganisms (GCM) 10K type strain sequencing project: providing services to taxonomists for standard genome sequencing and annotation.</title>
        <authorList>
            <consortium name="The Broad Institute Genomics Platform"/>
            <consortium name="The Broad Institute Genome Sequencing Center for Infectious Disease"/>
            <person name="Wu L."/>
            <person name="Ma J."/>
        </authorList>
    </citation>
    <scope>NUCLEOTIDE SEQUENCE [LARGE SCALE GENOMIC DNA]</scope>
    <source>
        <strain evidence="11">JCM 18050</strain>
    </source>
</reference>
<keyword evidence="11" id="KW-1185">Reference proteome</keyword>
<dbReference type="SUPFAM" id="SSF53062">
    <property type="entry name" value="PTS system fructose IIA component-like"/>
    <property type="match status" value="1"/>
</dbReference>
<name>A0ABP9N5E6_9GAMM</name>
<proteinExistence type="predicted"/>
<comment type="subcellular location">
    <subcellularLocation>
        <location evidence="1">Cytoplasm</location>
    </subcellularLocation>
</comment>
<evidence type="ECO:0000256" key="6">
    <source>
        <dbReference type="ARBA" id="ARBA00022679"/>
    </source>
</evidence>
<dbReference type="EMBL" id="BAABHY010000001">
    <property type="protein sequence ID" value="GAA5110089.1"/>
    <property type="molecule type" value="Genomic_DNA"/>
</dbReference>
<keyword evidence="4" id="KW-0597">Phosphoprotein</keyword>
<dbReference type="RefSeq" id="WP_345490326.1">
    <property type="nucleotide sequence ID" value="NZ_BAABHY010000001.1"/>
</dbReference>
<keyword evidence="7" id="KW-0598">Phosphotransferase system</keyword>
<dbReference type="InterPro" id="IPR051471">
    <property type="entry name" value="Bacterial_PTS_sugar_comp"/>
</dbReference>
<dbReference type="Gene3D" id="3.40.50.510">
    <property type="entry name" value="Phosphotransferase system, mannose-type IIA component"/>
    <property type="match status" value="1"/>
</dbReference>
<dbReference type="PANTHER" id="PTHR33799:SF1">
    <property type="entry name" value="PTS SYSTEM MANNOSE-SPECIFIC EIIAB COMPONENT-RELATED"/>
    <property type="match status" value="1"/>
</dbReference>
<dbReference type="CDD" id="cd00006">
    <property type="entry name" value="PTS_IIA_man"/>
    <property type="match status" value="1"/>
</dbReference>
<dbReference type="NCBIfam" id="TIGR00824">
    <property type="entry name" value="EIIA-man"/>
    <property type="match status" value="1"/>
</dbReference>
<evidence type="ECO:0000259" key="9">
    <source>
        <dbReference type="PROSITE" id="PS51096"/>
    </source>
</evidence>
<comment type="caution">
    <text evidence="10">The sequence shown here is derived from an EMBL/GenBank/DDBJ whole genome shotgun (WGS) entry which is preliminary data.</text>
</comment>
<keyword evidence="8" id="KW-0418">Kinase</keyword>
<dbReference type="InterPro" id="IPR036662">
    <property type="entry name" value="PTS_EIIA_man-typ_sf"/>
</dbReference>
<dbReference type="InterPro" id="IPR013789">
    <property type="entry name" value="PTS_EIIA_man"/>
</dbReference>
<dbReference type="PROSITE" id="PS51096">
    <property type="entry name" value="PTS_EIIA_TYPE_4"/>
    <property type="match status" value="1"/>
</dbReference>
<evidence type="ECO:0000256" key="2">
    <source>
        <dbReference type="ARBA" id="ARBA00022448"/>
    </source>
</evidence>
<accession>A0ABP9N5E6</accession>